<comment type="catalytic activity">
    <reaction evidence="12 13">
        <text>guanosine(37) in tRNA + S-adenosyl-L-methionine = N(1)-methylguanosine(37) in tRNA + S-adenosyl-L-homocysteine + H(+)</text>
        <dbReference type="Rhea" id="RHEA:36899"/>
        <dbReference type="Rhea" id="RHEA-COMP:10145"/>
        <dbReference type="Rhea" id="RHEA-COMP:10147"/>
        <dbReference type="ChEBI" id="CHEBI:15378"/>
        <dbReference type="ChEBI" id="CHEBI:57856"/>
        <dbReference type="ChEBI" id="CHEBI:59789"/>
        <dbReference type="ChEBI" id="CHEBI:73542"/>
        <dbReference type="ChEBI" id="CHEBI:74269"/>
        <dbReference type="EC" id="2.1.1.228"/>
    </reaction>
</comment>
<evidence type="ECO:0000256" key="7">
    <source>
        <dbReference type="ARBA" id="ARBA00022490"/>
    </source>
</evidence>
<protein>
    <recommendedName>
        <fullName evidence="6 13">tRNA (guanine-N(1)-)-methyltransferase</fullName>
        <ecNumber evidence="5 13">2.1.1.228</ecNumber>
    </recommendedName>
</protein>
<dbReference type="InterPro" id="IPR019230">
    <property type="entry name" value="RNA_MeTrfase_C_dom"/>
</dbReference>
<evidence type="ECO:0000256" key="2">
    <source>
        <dbReference type="ARBA" id="ARBA00004496"/>
    </source>
</evidence>
<dbReference type="NCBIfam" id="TIGR00088">
    <property type="entry name" value="trmD"/>
    <property type="match status" value="1"/>
</dbReference>
<dbReference type="Pfam" id="PF09936">
    <property type="entry name" value="Methyltrn_RNA_4"/>
    <property type="match status" value="1"/>
</dbReference>
<evidence type="ECO:0000259" key="15">
    <source>
        <dbReference type="Pfam" id="PF09936"/>
    </source>
</evidence>
<evidence type="ECO:0000256" key="13">
    <source>
        <dbReference type="RuleBase" id="RU003464"/>
    </source>
</evidence>
<dbReference type="HAMAP" id="MF_00605">
    <property type="entry name" value="TrmD"/>
    <property type="match status" value="1"/>
</dbReference>
<keyword evidence="9 13" id="KW-0808">Transferase</keyword>
<feature type="domain" description="tRNA (guanine-N(1)-)-methyltransferase C-terminal" evidence="15">
    <location>
        <begin position="242"/>
        <end position="422"/>
    </location>
</feature>
<dbReference type="EMBL" id="BLLL01000006">
    <property type="protein sequence ID" value="GFH62818.1"/>
    <property type="molecule type" value="Genomic_DNA"/>
</dbReference>
<comment type="subcellular location">
    <subcellularLocation>
        <location evidence="2 13">Cytoplasm</location>
    </subcellularLocation>
</comment>
<dbReference type="NCBIfam" id="NF000648">
    <property type="entry name" value="PRK00026.1"/>
    <property type="match status" value="1"/>
</dbReference>
<proteinExistence type="inferred from homology"/>
<evidence type="ECO:0000256" key="6">
    <source>
        <dbReference type="ARBA" id="ARBA00014679"/>
    </source>
</evidence>
<dbReference type="GO" id="GO:0052906">
    <property type="term" value="F:tRNA (guanine(37)-N1)-methyltransferase activity"/>
    <property type="evidence" value="ECO:0007669"/>
    <property type="project" value="UniProtKB-EC"/>
</dbReference>
<dbReference type="GO" id="GO:0005829">
    <property type="term" value="C:cytosol"/>
    <property type="evidence" value="ECO:0007669"/>
    <property type="project" value="TreeGrafter"/>
</dbReference>
<keyword evidence="7 13" id="KW-0963">Cytoplasm</keyword>
<evidence type="ECO:0000256" key="3">
    <source>
        <dbReference type="ARBA" id="ARBA00007630"/>
    </source>
</evidence>
<dbReference type="Gene3D" id="3.40.1280.10">
    <property type="match status" value="2"/>
</dbReference>
<evidence type="ECO:0000259" key="14">
    <source>
        <dbReference type="Pfam" id="PF01746"/>
    </source>
</evidence>
<dbReference type="CDD" id="cd18080">
    <property type="entry name" value="TrmD-like"/>
    <property type="match status" value="1"/>
</dbReference>
<dbReference type="Pfam" id="PF01746">
    <property type="entry name" value="tRNA_m1G_MT"/>
    <property type="match status" value="1"/>
</dbReference>
<evidence type="ECO:0000256" key="5">
    <source>
        <dbReference type="ARBA" id="ARBA00012807"/>
    </source>
</evidence>
<dbReference type="AlphaFoldDB" id="A0A6L2R5G3"/>
<organism evidence="16 17">
    <name type="scientific">Candidatus Desulfovibrio kirbyi</name>
    <dbReference type="NCBI Taxonomy" id="2696086"/>
    <lineage>
        <taxon>Bacteria</taxon>
        <taxon>Pseudomonadati</taxon>
        <taxon>Thermodesulfobacteriota</taxon>
        <taxon>Desulfovibrionia</taxon>
        <taxon>Desulfovibrionales</taxon>
        <taxon>Desulfovibrionaceae</taxon>
        <taxon>Desulfovibrio</taxon>
    </lineage>
</organism>
<comment type="similarity">
    <text evidence="3 13">Belongs to the RNA methyltransferase TrmD family.</text>
</comment>
<keyword evidence="11 13" id="KW-0819">tRNA processing</keyword>
<keyword evidence="10 13" id="KW-0949">S-adenosyl-L-methionine</keyword>
<accession>A0A6L2R5G3</accession>
<comment type="function">
    <text evidence="1 13">Specifically methylates guanosine-37 in various tRNAs.</text>
</comment>
<evidence type="ECO:0000256" key="11">
    <source>
        <dbReference type="ARBA" id="ARBA00022694"/>
    </source>
</evidence>
<comment type="subunit">
    <text evidence="4 13">Homodimer.</text>
</comment>
<evidence type="ECO:0000256" key="10">
    <source>
        <dbReference type="ARBA" id="ARBA00022691"/>
    </source>
</evidence>
<dbReference type="InterPro" id="IPR023148">
    <property type="entry name" value="tRNA_m1G_MeTrfase_C_sf"/>
</dbReference>
<feature type="domain" description="tRNA methyltransferase TRMD/TRM10-type" evidence="14">
    <location>
        <begin position="1"/>
        <end position="217"/>
    </location>
</feature>
<dbReference type="PANTHER" id="PTHR46417">
    <property type="entry name" value="TRNA (GUANINE-N(1)-)-METHYLTRANSFERASE"/>
    <property type="match status" value="1"/>
</dbReference>
<dbReference type="Proteomes" id="UP000505077">
    <property type="component" value="Unassembled WGS sequence"/>
</dbReference>
<dbReference type="GO" id="GO:0002939">
    <property type="term" value="P:tRNA N1-guanine methylation"/>
    <property type="evidence" value="ECO:0007669"/>
    <property type="project" value="TreeGrafter"/>
</dbReference>
<evidence type="ECO:0000256" key="1">
    <source>
        <dbReference type="ARBA" id="ARBA00002634"/>
    </source>
</evidence>
<feature type="non-terminal residue" evidence="16">
    <location>
        <position position="1"/>
    </location>
</feature>
<dbReference type="PANTHER" id="PTHR46417:SF1">
    <property type="entry name" value="TRNA (GUANINE-N(1)-)-METHYLTRANSFERASE"/>
    <property type="match status" value="1"/>
</dbReference>
<name>A0A6L2R5G3_9BACT</name>
<dbReference type="InterPro" id="IPR002649">
    <property type="entry name" value="tRNA_m1G_MeTrfase_TrmD"/>
</dbReference>
<dbReference type="InterPro" id="IPR029026">
    <property type="entry name" value="tRNA_m1G_MTases_N"/>
</dbReference>
<evidence type="ECO:0000313" key="17">
    <source>
        <dbReference type="Proteomes" id="UP000505077"/>
    </source>
</evidence>
<evidence type="ECO:0000256" key="4">
    <source>
        <dbReference type="ARBA" id="ARBA00011738"/>
    </source>
</evidence>
<evidence type="ECO:0000313" key="16">
    <source>
        <dbReference type="EMBL" id="GFH62818.1"/>
    </source>
</evidence>
<reference evidence="16 17" key="1">
    <citation type="journal article" date="2020" name="ISME J.">
        <title>Parallel Reductive Genome Evolution in Desulfovibrio Ectosymbionts Independently Acquired by Trichonympha Protists in the Termite Gut.</title>
        <authorList>
            <person name="Takeuchi M."/>
            <person name="Kuwahara H."/>
            <person name="Murakami T."/>
            <person name="Takahashi K."/>
            <person name="Kajitani R."/>
            <person name="Toyoda A."/>
            <person name="Itoh T."/>
            <person name="Ohkuma M."/>
            <person name="Hongoh Y."/>
        </authorList>
    </citation>
    <scope>NUCLEOTIDE SEQUENCE [LARGE SCALE GENOMIC DNA]</scope>
    <source>
        <strain evidence="16">ZnDsv-02</strain>
    </source>
</reference>
<evidence type="ECO:0000256" key="8">
    <source>
        <dbReference type="ARBA" id="ARBA00022603"/>
    </source>
</evidence>
<keyword evidence="8 13" id="KW-0489">Methyltransferase</keyword>
<dbReference type="InterPro" id="IPR016009">
    <property type="entry name" value="tRNA_MeTrfase_TRMD/TRM10"/>
</dbReference>
<dbReference type="Gene3D" id="1.10.1270.20">
    <property type="entry name" value="tRNA(m1g37)methyltransferase, domain 2"/>
    <property type="match status" value="1"/>
</dbReference>
<sequence length="425" mass="46492">RFHIVTLFPEFFDSPLNTALLGQAHRSGIIESSFHNPRDFSENRRVDASPYGGGAGMVMQAEPLARAIRSIAHPGRILLMSASGRSFEHALARELAGQDDITILCGRYEGTDARLSQLFPIEAVSVGDAVFNGGEIPALAVMEAVSRFVPGFMGKEESTVQESFAHGLLEHPHYTRPDMLEGIETPSVLRNGNHAEIALWRRKASLAVTLHTRPDMLDTAPLTAADALALADMSHDRPGRNLSFCLLHYPVLLGEQNIGASSLTNLDIQDIIRISCSYGMGPFYVATPFEDQQHLLRELLRHWTLGAGGKSNPDRAWALQHVCPLASLEDAVRHLRERAAATPRLIAATAAWPKKKNAPLTPRIVRDWCRDGPVLLCLGTAQGLAPEALDCCAGVLRPLRFLGYNHLSVRSAAAILADRILGDYW</sequence>
<dbReference type="EC" id="2.1.1.228" evidence="5 13"/>
<dbReference type="InterPro" id="IPR029028">
    <property type="entry name" value="Alpha/beta_knot_MTases"/>
</dbReference>
<gene>
    <name evidence="16" type="primary">trmD</name>
    <name evidence="16" type="ORF">ZNDK_0589</name>
</gene>
<dbReference type="SUPFAM" id="SSF75217">
    <property type="entry name" value="alpha/beta knot"/>
    <property type="match status" value="1"/>
</dbReference>
<comment type="caution">
    <text evidence="16">The sequence shown here is derived from an EMBL/GenBank/DDBJ whole genome shotgun (WGS) entry which is preliminary data.</text>
</comment>
<evidence type="ECO:0000256" key="9">
    <source>
        <dbReference type="ARBA" id="ARBA00022679"/>
    </source>
</evidence>
<evidence type="ECO:0000256" key="12">
    <source>
        <dbReference type="ARBA" id="ARBA00047783"/>
    </source>
</evidence>